<organism evidence="1 2">
    <name type="scientific">Eleusine coracana subsp. coracana</name>
    <dbReference type="NCBI Taxonomy" id="191504"/>
    <lineage>
        <taxon>Eukaryota</taxon>
        <taxon>Viridiplantae</taxon>
        <taxon>Streptophyta</taxon>
        <taxon>Embryophyta</taxon>
        <taxon>Tracheophyta</taxon>
        <taxon>Spermatophyta</taxon>
        <taxon>Magnoliopsida</taxon>
        <taxon>Liliopsida</taxon>
        <taxon>Poales</taxon>
        <taxon>Poaceae</taxon>
        <taxon>PACMAD clade</taxon>
        <taxon>Chloridoideae</taxon>
        <taxon>Cynodonteae</taxon>
        <taxon>Eleusininae</taxon>
        <taxon>Eleusine</taxon>
    </lineage>
</organism>
<sequence length="81" mass="8957">MVVTEWRQDPGFKVRWWVQRGLQICPTTGAMGPPGTAVGAARPPDPRGGWCGGATRSGGSVCLEREQRWRNIRPCKDVDHL</sequence>
<keyword evidence="2" id="KW-1185">Reference proteome</keyword>
<reference evidence="1" key="2">
    <citation type="submission" date="2021-12" db="EMBL/GenBank/DDBJ databases">
        <title>Resequencing data analysis of finger millet.</title>
        <authorList>
            <person name="Hatakeyama M."/>
            <person name="Aluri S."/>
            <person name="Balachadran M.T."/>
            <person name="Sivarajan S.R."/>
            <person name="Poveda L."/>
            <person name="Shimizu-Inatsugi R."/>
            <person name="Schlapbach R."/>
            <person name="Sreeman S.M."/>
            <person name="Shimizu K.K."/>
        </authorList>
    </citation>
    <scope>NUCLEOTIDE SEQUENCE</scope>
</reference>
<reference evidence="1" key="1">
    <citation type="journal article" date="2018" name="DNA Res.">
        <title>Multiple hybrid de novo genome assembly of finger millet, an orphan allotetraploid crop.</title>
        <authorList>
            <person name="Hatakeyama M."/>
            <person name="Aluri S."/>
            <person name="Balachadran M.T."/>
            <person name="Sivarajan S.R."/>
            <person name="Patrignani A."/>
            <person name="Gruter S."/>
            <person name="Poveda L."/>
            <person name="Shimizu-Inatsugi R."/>
            <person name="Baeten J."/>
            <person name="Francoijs K.J."/>
            <person name="Nataraja K.N."/>
            <person name="Reddy Y.A.N."/>
            <person name="Phadnis S."/>
            <person name="Ravikumar R.L."/>
            <person name="Schlapbach R."/>
            <person name="Sreeman S.M."/>
            <person name="Shimizu K.K."/>
        </authorList>
    </citation>
    <scope>NUCLEOTIDE SEQUENCE</scope>
</reference>
<dbReference type="Proteomes" id="UP001054889">
    <property type="component" value="Unassembled WGS sequence"/>
</dbReference>
<protein>
    <submittedName>
        <fullName evidence="1">Uncharacterized protein</fullName>
    </submittedName>
</protein>
<name>A0AAV5EKL2_ELECO</name>
<gene>
    <name evidence="1" type="primary">gb10306</name>
    <name evidence="1" type="ORF">PR202_gb10306</name>
</gene>
<dbReference type="EMBL" id="BQKI01000076">
    <property type="protein sequence ID" value="GJN22711.1"/>
    <property type="molecule type" value="Genomic_DNA"/>
</dbReference>
<evidence type="ECO:0000313" key="1">
    <source>
        <dbReference type="EMBL" id="GJN22711.1"/>
    </source>
</evidence>
<proteinExistence type="predicted"/>
<dbReference type="AlphaFoldDB" id="A0AAV5EKL2"/>
<evidence type="ECO:0000313" key="2">
    <source>
        <dbReference type="Proteomes" id="UP001054889"/>
    </source>
</evidence>
<accession>A0AAV5EKL2</accession>
<comment type="caution">
    <text evidence="1">The sequence shown here is derived from an EMBL/GenBank/DDBJ whole genome shotgun (WGS) entry which is preliminary data.</text>
</comment>